<evidence type="ECO:0000313" key="1">
    <source>
        <dbReference type="EMBL" id="XAI71192.1"/>
    </source>
</evidence>
<reference evidence="1" key="1">
    <citation type="journal article" date="2024" name="J. Gen. Virol.">
        <title>Novel phages of Pseudomonas syringae unveil numerous potential auxiliary metabolic genes.</title>
        <authorList>
            <person name="Feltin C."/>
            <person name="Garneau J.R."/>
            <person name="Morris C.E."/>
            <person name="Berard A."/>
            <person name="Torres-Barcelo C."/>
        </authorList>
    </citation>
    <scope>NUCLEOTIDE SEQUENCE</scope>
</reference>
<sequence length="89" mass="10134">MSEKQFPQVKQAMWQVYQAIGGDLVAVREEAGDTGPIPRAEVIECVLDADRLETMGYITDTAELKSFRNLSWENQVEVAKEVFTTEFYD</sequence>
<protein>
    <submittedName>
        <fullName evidence="1">Uncharacterized protein</fullName>
    </submittedName>
</protein>
<name>A0AAU6W3M7_9VIRU</name>
<dbReference type="EMBL" id="PP179332">
    <property type="protein sequence ID" value="XAI71192.1"/>
    <property type="molecule type" value="Genomic_DNA"/>
</dbReference>
<accession>A0AAU6W3M7</accession>
<proteinExistence type="predicted"/>
<gene>
    <name evidence="1" type="ORF">Cygsa01_00146</name>
</gene>
<organism evidence="1">
    <name type="scientific">Pseudomonas phage Cygsa01</name>
    <dbReference type="NCBI Taxonomy" id="3138529"/>
    <lineage>
        <taxon>Viruses</taxon>
    </lineage>
</organism>